<dbReference type="EMBL" id="QWEX01000004">
    <property type="protein sequence ID" value="RXV64418.1"/>
    <property type="molecule type" value="Genomic_DNA"/>
</dbReference>
<dbReference type="Gene3D" id="1.10.10.60">
    <property type="entry name" value="Homeodomain-like"/>
    <property type="match status" value="1"/>
</dbReference>
<keyword evidence="2" id="KW-0238">DNA-binding</keyword>
<feature type="domain" description="HTH araC/xylS-type" evidence="4">
    <location>
        <begin position="234"/>
        <end position="333"/>
    </location>
</feature>
<comment type="caution">
    <text evidence="5">The sequence shown here is derived from an EMBL/GenBank/DDBJ whole genome shotgun (WGS) entry which is preliminary data.</text>
</comment>
<evidence type="ECO:0000313" key="5">
    <source>
        <dbReference type="EMBL" id="RXV64418.1"/>
    </source>
</evidence>
<protein>
    <submittedName>
        <fullName evidence="5">AraC family transcriptional regulator</fullName>
    </submittedName>
</protein>
<dbReference type="GO" id="GO:0000976">
    <property type="term" value="F:transcription cis-regulatory region binding"/>
    <property type="evidence" value="ECO:0007669"/>
    <property type="project" value="TreeGrafter"/>
</dbReference>
<keyword evidence="3" id="KW-0804">Transcription</keyword>
<evidence type="ECO:0000259" key="4">
    <source>
        <dbReference type="PROSITE" id="PS01124"/>
    </source>
</evidence>
<evidence type="ECO:0000256" key="3">
    <source>
        <dbReference type="ARBA" id="ARBA00023163"/>
    </source>
</evidence>
<dbReference type="Pfam" id="PF12833">
    <property type="entry name" value="HTH_18"/>
    <property type="match status" value="1"/>
</dbReference>
<evidence type="ECO:0000256" key="2">
    <source>
        <dbReference type="ARBA" id="ARBA00023125"/>
    </source>
</evidence>
<dbReference type="GO" id="GO:0005829">
    <property type="term" value="C:cytosol"/>
    <property type="evidence" value="ECO:0007669"/>
    <property type="project" value="TreeGrafter"/>
</dbReference>
<proteinExistence type="predicted"/>
<dbReference type="InterPro" id="IPR032687">
    <property type="entry name" value="AraC-type_N"/>
</dbReference>
<dbReference type="GO" id="GO:0003700">
    <property type="term" value="F:DNA-binding transcription factor activity"/>
    <property type="evidence" value="ECO:0007669"/>
    <property type="project" value="InterPro"/>
</dbReference>
<name>A0A4Q2A5R2_9BURK</name>
<dbReference type="SMART" id="SM00342">
    <property type="entry name" value="HTH_ARAC"/>
    <property type="match status" value="1"/>
</dbReference>
<dbReference type="Pfam" id="PF12625">
    <property type="entry name" value="Arabinose_bd"/>
    <property type="match status" value="1"/>
</dbReference>
<reference evidence="5 6" key="1">
    <citation type="submission" date="2018-08" db="EMBL/GenBank/DDBJ databases">
        <title>Mountain-cultivated ginseng endophyte, Burkholderia stabilis and its activity against ginseng root rot disease.</title>
        <authorList>
            <person name="Tapan Kumar M."/>
            <person name="Bae H."/>
            <person name="Shanmugam G."/>
            <person name="Jeon J."/>
        </authorList>
    </citation>
    <scope>NUCLEOTIDE SEQUENCE [LARGE SCALE GENOMIC DNA]</scope>
    <source>
        <strain evidence="5 6">EB159</strain>
    </source>
</reference>
<dbReference type="InterPro" id="IPR009057">
    <property type="entry name" value="Homeodomain-like_sf"/>
</dbReference>
<sequence length="340" mass="37557">MNTFARSASLAGYEILAHSLRVDTAIELKRVGLSSKVLADPDALVPQSAIINLLERTARIASCPDFGLRLARRQDLSILGPVSVLIRHAPTVGGAVQLASRYLFTHNPAAHLAVEPVAGQPHLVELIFALNLPHLPPCAQLLELSLGILAQGIRQLAPRNSPVLALLPHSRIGPLASYIETYGCPCQFEAPFLALRISADALHQPMREHNPLLQQLAQSYLDRQFDARTELFSERVRMLVRRLLSTGGTAQPDVAATMAIHPRTMQRRLNDEGHTFEGIVDSVRREKLRDLLGRHQAPALSQVALMLGYSDQGALTRACRRWYGCTPSSLRNQQRNVQDW</sequence>
<accession>A0A4Q2A5R2</accession>
<dbReference type="PROSITE" id="PS01124">
    <property type="entry name" value="HTH_ARAC_FAMILY_2"/>
    <property type="match status" value="1"/>
</dbReference>
<dbReference type="InterPro" id="IPR018060">
    <property type="entry name" value="HTH_AraC"/>
</dbReference>
<dbReference type="PANTHER" id="PTHR47894:SF4">
    <property type="entry name" value="HTH-TYPE TRANSCRIPTIONAL REGULATOR GADX"/>
    <property type="match status" value="1"/>
</dbReference>
<organism evidence="5 6">
    <name type="scientific">Burkholderia stabilis</name>
    <dbReference type="NCBI Taxonomy" id="95485"/>
    <lineage>
        <taxon>Bacteria</taxon>
        <taxon>Pseudomonadati</taxon>
        <taxon>Pseudomonadota</taxon>
        <taxon>Betaproteobacteria</taxon>
        <taxon>Burkholderiales</taxon>
        <taxon>Burkholderiaceae</taxon>
        <taxon>Burkholderia</taxon>
        <taxon>Burkholderia cepacia complex</taxon>
    </lineage>
</organism>
<dbReference type="PANTHER" id="PTHR47894">
    <property type="entry name" value="HTH-TYPE TRANSCRIPTIONAL REGULATOR GADX"/>
    <property type="match status" value="1"/>
</dbReference>
<gene>
    <name evidence="5" type="ORF">D1006_39350</name>
</gene>
<dbReference type="Proteomes" id="UP000289650">
    <property type="component" value="Unassembled WGS sequence"/>
</dbReference>
<dbReference type="AlphaFoldDB" id="A0A4Q2A5R2"/>
<dbReference type="SUPFAM" id="SSF46689">
    <property type="entry name" value="Homeodomain-like"/>
    <property type="match status" value="1"/>
</dbReference>
<evidence type="ECO:0000256" key="1">
    <source>
        <dbReference type="ARBA" id="ARBA00023015"/>
    </source>
</evidence>
<keyword evidence="1" id="KW-0805">Transcription regulation</keyword>
<evidence type="ECO:0000313" key="6">
    <source>
        <dbReference type="Proteomes" id="UP000289650"/>
    </source>
</evidence>